<comment type="similarity">
    <text evidence="2">Belongs to the thiolase-like superfamily. Beta-ketoacyl-ACP synthases family.</text>
</comment>
<dbReference type="SMART" id="SM00825">
    <property type="entry name" value="PKS_KS"/>
    <property type="match status" value="1"/>
</dbReference>
<reference evidence="5" key="1">
    <citation type="submission" date="2025-08" db="UniProtKB">
        <authorList>
            <consortium name="RefSeq"/>
        </authorList>
    </citation>
    <scope>IDENTIFICATION</scope>
</reference>
<evidence type="ECO:0000259" key="3">
    <source>
        <dbReference type="PROSITE" id="PS52004"/>
    </source>
</evidence>
<gene>
    <name evidence="5" type="primary">LOC105433495</name>
</gene>
<dbReference type="PANTHER" id="PTHR43775">
    <property type="entry name" value="FATTY ACID SYNTHASE"/>
    <property type="match status" value="1"/>
</dbReference>
<dbReference type="InterPro" id="IPR050091">
    <property type="entry name" value="PKS_NRPS_Biosynth_Enz"/>
</dbReference>
<dbReference type="InterPro" id="IPR016039">
    <property type="entry name" value="Thiolase-like"/>
</dbReference>
<evidence type="ECO:0000313" key="4">
    <source>
        <dbReference type="Proteomes" id="UP000504615"/>
    </source>
</evidence>
<dbReference type="InterPro" id="IPR018201">
    <property type="entry name" value="Ketoacyl_synth_AS"/>
</dbReference>
<sequence length="178" mass="19745">MISYFLDLKGPSYTVDTACSSSLYAFALAYHYIISGRCKDAIIAGSHLCLHPLITLQFARLGILSSNGYCRPFDVAASGYSRSETVAVLYLQKAKNAKRIYAICPYIKMNNDGYKEEGITYPSTHMQNILLKEFYNECGVSTSCLDYIEAHATGTRAGDPAEINAIHDVLCKNRVKFI</sequence>
<dbReference type="OrthoDB" id="329835at2759"/>
<dbReference type="GeneID" id="105433495"/>
<dbReference type="GO" id="GO:0004315">
    <property type="term" value="F:3-oxoacyl-[acyl-carrier-protein] synthase activity"/>
    <property type="evidence" value="ECO:0007669"/>
    <property type="project" value="InterPro"/>
</dbReference>
<dbReference type="InterPro" id="IPR014030">
    <property type="entry name" value="Ketoacyl_synth_N"/>
</dbReference>
<protein>
    <submittedName>
        <fullName evidence="5">Fatty acid synthase-like</fullName>
    </submittedName>
</protein>
<dbReference type="Gene3D" id="3.40.47.10">
    <property type="match status" value="1"/>
</dbReference>
<dbReference type="PROSITE" id="PS00606">
    <property type="entry name" value="KS3_1"/>
    <property type="match status" value="1"/>
</dbReference>
<evidence type="ECO:0000313" key="5">
    <source>
        <dbReference type="RefSeq" id="XP_011647146.1"/>
    </source>
</evidence>
<feature type="domain" description="Ketosynthase family 3 (KS3)" evidence="3">
    <location>
        <begin position="1"/>
        <end position="178"/>
    </location>
</feature>
<dbReference type="PROSITE" id="PS52004">
    <property type="entry name" value="KS3_2"/>
    <property type="match status" value="1"/>
</dbReference>
<dbReference type="Pfam" id="PF02801">
    <property type="entry name" value="Ketoacyl-synt_C"/>
    <property type="match status" value="1"/>
</dbReference>
<dbReference type="CDD" id="cd00833">
    <property type="entry name" value="PKS"/>
    <property type="match status" value="1"/>
</dbReference>
<evidence type="ECO:0000256" key="2">
    <source>
        <dbReference type="RuleBase" id="RU003694"/>
    </source>
</evidence>
<dbReference type="KEGG" id="pbar:105433495"/>
<dbReference type="Proteomes" id="UP000504615">
    <property type="component" value="Unplaced"/>
</dbReference>
<name>A0A6I9WWR9_9HYME</name>
<dbReference type="SUPFAM" id="SSF53901">
    <property type="entry name" value="Thiolase-like"/>
    <property type="match status" value="1"/>
</dbReference>
<dbReference type="GO" id="GO:0006633">
    <property type="term" value="P:fatty acid biosynthetic process"/>
    <property type="evidence" value="ECO:0007669"/>
    <property type="project" value="InterPro"/>
</dbReference>
<keyword evidence="4" id="KW-1185">Reference proteome</keyword>
<dbReference type="PANTHER" id="PTHR43775:SF23">
    <property type="entry name" value="FATTY ACID SYNTHASE 3"/>
    <property type="match status" value="1"/>
</dbReference>
<proteinExistence type="inferred from homology"/>
<dbReference type="Pfam" id="PF00109">
    <property type="entry name" value="ketoacyl-synt"/>
    <property type="match status" value="1"/>
</dbReference>
<dbReference type="InterPro" id="IPR020841">
    <property type="entry name" value="PKS_Beta-ketoAc_synthase_dom"/>
</dbReference>
<dbReference type="AlphaFoldDB" id="A0A6I9WWR9"/>
<evidence type="ECO:0000256" key="1">
    <source>
        <dbReference type="ARBA" id="ARBA00022679"/>
    </source>
</evidence>
<accession>A0A6I9WWR9</accession>
<organism evidence="4 5">
    <name type="scientific">Pogonomyrmex barbatus</name>
    <name type="common">red harvester ant</name>
    <dbReference type="NCBI Taxonomy" id="144034"/>
    <lineage>
        <taxon>Eukaryota</taxon>
        <taxon>Metazoa</taxon>
        <taxon>Ecdysozoa</taxon>
        <taxon>Arthropoda</taxon>
        <taxon>Hexapoda</taxon>
        <taxon>Insecta</taxon>
        <taxon>Pterygota</taxon>
        <taxon>Neoptera</taxon>
        <taxon>Endopterygota</taxon>
        <taxon>Hymenoptera</taxon>
        <taxon>Apocrita</taxon>
        <taxon>Aculeata</taxon>
        <taxon>Formicoidea</taxon>
        <taxon>Formicidae</taxon>
        <taxon>Myrmicinae</taxon>
        <taxon>Pogonomyrmex</taxon>
    </lineage>
</organism>
<dbReference type="InterPro" id="IPR014031">
    <property type="entry name" value="Ketoacyl_synth_C"/>
</dbReference>
<keyword evidence="1 2" id="KW-0808">Transferase</keyword>
<feature type="non-terminal residue" evidence="5">
    <location>
        <position position="178"/>
    </location>
</feature>
<dbReference type="RefSeq" id="XP_011647146.1">
    <property type="nucleotide sequence ID" value="XM_011648844.1"/>
</dbReference>
<dbReference type="GO" id="GO:0004312">
    <property type="term" value="F:fatty acid synthase activity"/>
    <property type="evidence" value="ECO:0007669"/>
    <property type="project" value="TreeGrafter"/>
</dbReference>